<dbReference type="AlphaFoldDB" id="E4XRX3"/>
<dbReference type="PROSITE" id="PS50802">
    <property type="entry name" value="OTU"/>
    <property type="match status" value="1"/>
</dbReference>
<evidence type="ECO:0000256" key="5">
    <source>
        <dbReference type="ARBA" id="ARBA00022786"/>
    </source>
</evidence>
<feature type="compositionally biased region" description="Low complexity" evidence="9">
    <location>
        <begin position="343"/>
        <end position="379"/>
    </location>
</feature>
<feature type="compositionally biased region" description="Basic residues" evidence="9">
    <location>
        <begin position="333"/>
        <end position="342"/>
    </location>
</feature>
<evidence type="ECO:0000256" key="1">
    <source>
        <dbReference type="ARBA" id="ARBA00000707"/>
    </source>
</evidence>
<keyword evidence="7" id="KW-0788">Thiol protease</keyword>
<feature type="compositionally biased region" description="Basic and acidic residues" evidence="9">
    <location>
        <begin position="380"/>
        <end position="390"/>
    </location>
</feature>
<evidence type="ECO:0000256" key="2">
    <source>
        <dbReference type="ARBA" id="ARBA00010407"/>
    </source>
</evidence>
<dbReference type="GO" id="GO:0004843">
    <property type="term" value="F:cysteine-type deubiquitinase activity"/>
    <property type="evidence" value="ECO:0007669"/>
    <property type="project" value="UniProtKB-EC"/>
</dbReference>
<dbReference type="Proteomes" id="UP000001307">
    <property type="component" value="Unassembled WGS sequence"/>
</dbReference>
<feature type="domain" description="OTU" evidence="10">
    <location>
        <begin position="139"/>
        <end position="249"/>
    </location>
</feature>
<evidence type="ECO:0000256" key="7">
    <source>
        <dbReference type="ARBA" id="ARBA00022807"/>
    </source>
</evidence>
<dbReference type="PANTHER" id="PTHR12419:SF4">
    <property type="entry name" value="OTU DOMAIN-CONTAINING PROTEIN 5"/>
    <property type="match status" value="1"/>
</dbReference>
<keyword evidence="6" id="KW-0378">Hydrolase</keyword>
<dbReference type="InParanoid" id="E4XRX3"/>
<dbReference type="InterPro" id="IPR050704">
    <property type="entry name" value="Peptidase_C85-like"/>
</dbReference>
<dbReference type="MEROPS" id="C85.001"/>
<dbReference type="GO" id="GO:0016579">
    <property type="term" value="P:protein deubiquitination"/>
    <property type="evidence" value="ECO:0007669"/>
    <property type="project" value="TreeGrafter"/>
</dbReference>
<dbReference type="CDD" id="cd22752">
    <property type="entry name" value="OTU_OTUD5-like"/>
    <property type="match status" value="1"/>
</dbReference>
<dbReference type="Gene3D" id="3.90.70.80">
    <property type="match status" value="1"/>
</dbReference>
<evidence type="ECO:0000256" key="3">
    <source>
        <dbReference type="ARBA" id="ARBA00012759"/>
    </source>
</evidence>
<evidence type="ECO:0000256" key="9">
    <source>
        <dbReference type="SAM" id="MobiDB-lite"/>
    </source>
</evidence>
<name>E4XRX3_OIKDI</name>
<keyword evidence="5" id="KW-0833">Ubl conjugation pathway</keyword>
<evidence type="ECO:0000259" key="10">
    <source>
        <dbReference type="PROSITE" id="PS50802"/>
    </source>
</evidence>
<dbReference type="OrthoDB" id="409956at2759"/>
<sequence length="458" mass="51778">MTIAPQPNKKLKATGSKEGERDRKRPRHNPATQHSHEQSIRSKNARTQGPQSKKKPKVRRENIPNIQRSDSKLGQCDASIPISPGLSPRMSPLSAPTSQIQALGEQSGYNSEDEYDRSAEYSEEREKNFRKVLLEERGFEIIDVKADGACMFRSVADQVYGDESMHDVIRHRCCDYMALNADYFRNWVTENFEDYISRKRLLHTHGNHIELQAMSELYLRKFEIFEYSPIANQTFDCSEPSHYTPIRLSYHNGNHYNSIRNPLQASIGTGLGIPGMAEHNSMLSQALNQSELDDTEKRMLLDKANLTDYQATDQELLAQVARDSLEEFYNGKCQKKKQKKNANKSLNRLSPSTSRLSTPPPASSSHEPSSSSSCTAPSEKPVEKEEEHKPRLSSSPTAQLNNRQARVSLSIDEPGPSSRQDPAEWVGVSDWISENDEESVMAALLQQSAQEFYSSKKE</sequence>
<proteinExistence type="inferred from homology"/>
<dbReference type="FunCoup" id="E4XRX3">
    <property type="interactions" value="177"/>
</dbReference>
<evidence type="ECO:0000256" key="4">
    <source>
        <dbReference type="ARBA" id="ARBA00022670"/>
    </source>
</evidence>
<comment type="similarity">
    <text evidence="2">Belongs to the peptidase C85 family.</text>
</comment>
<dbReference type="PANTHER" id="PTHR12419">
    <property type="entry name" value="OTU DOMAIN CONTAINING PROTEIN"/>
    <property type="match status" value="1"/>
</dbReference>
<dbReference type="InterPro" id="IPR038765">
    <property type="entry name" value="Papain-like_cys_pep_sf"/>
</dbReference>
<dbReference type="EMBL" id="FN653127">
    <property type="protein sequence ID" value="CBY12521.1"/>
    <property type="molecule type" value="Genomic_DNA"/>
</dbReference>
<protein>
    <recommendedName>
        <fullName evidence="3">ubiquitinyl hydrolase 1</fullName>
        <ecNumber evidence="3">3.4.19.12</ecNumber>
    </recommendedName>
    <alternativeName>
        <fullName evidence="8">Deubiquitinating enzyme A</fullName>
    </alternativeName>
</protein>
<dbReference type="Pfam" id="PF02338">
    <property type="entry name" value="OTU"/>
    <property type="match status" value="1"/>
</dbReference>
<evidence type="ECO:0000313" key="12">
    <source>
        <dbReference type="Proteomes" id="UP000001307"/>
    </source>
</evidence>
<feature type="compositionally biased region" description="Polar residues" evidence="9">
    <location>
        <begin position="41"/>
        <end position="51"/>
    </location>
</feature>
<feature type="region of interest" description="Disordered" evidence="9">
    <location>
        <begin position="1"/>
        <end position="113"/>
    </location>
</feature>
<evidence type="ECO:0000256" key="6">
    <source>
        <dbReference type="ARBA" id="ARBA00022801"/>
    </source>
</evidence>
<feature type="region of interest" description="Disordered" evidence="9">
    <location>
        <begin position="332"/>
        <end position="424"/>
    </location>
</feature>
<dbReference type="FunFam" id="3.90.70.80:FF:000018">
    <property type="entry name" value="OTU domain-containing protein 5-B"/>
    <property type="match status" value="1"/>
</dbReference>
<dbReference type="GO" id="GO:0006508">
    <property type="term" value="P:proteolysis"/>
    <property type="evidence" value="ECO:0007669"/>
    <property type="project" value="UniProtKB-KW"/>
</dbReference>
<organism evidence="11">
    <name type="scientific">Oikopleura dioica</name>
    <name type="common">Tunicate</name>
    <dbReference type="NCBI Taxonomy" id="34765"/>
    <lineage>
        <taxon>Eukaryota</taxon>
        <taxon>Metazoa</taxon>
        <taxon>Chordata</taxon>
        <taxon>Tunicata</taxon>
        <taxon>Appendicularia</taxon>
        <taxon>Copelata</taxon>
        <taxon>Oikopleuridae</taxon>
        <taxon>Oikopleura</taxon>
    </lineage>
</organism>
<keyword evidence="4" id="KW-0645">Protease</keyword>
<dbReference type="EC" id="3.4.19.12" evidence="3"/>
<keyword evidence="12" id="KW-1185">Reference proteome</keyword>
<evidence type="ECO:0000256" key="8">
    <source>
        <dbReference type="ARBA" id="ARBA00033460"/>
    </source>
</evidence>
<gene>
    <name evidence="11" type="ORF">GSOID_T00001917001</name>
</gene>
<reference evidence="11" key="1">
    <citation type="journal article" date="2010" name="Science">
        <title>Plasticity of animal genome architecture unmasked by rapid evolution of a pelagic tunicate.</title>
        <authorList>
            <person name="Denoeud F."/>
            <person name="Henriet S."/>
            <person name="Mungpakdee S."/>
            <person name="Aury J.M."/>
            <person name="Da Silva C."/>
            <person name="Brinkmann H."/>
            <person name="Mikhaleva J."/>
            <person name="Olsen L.C."/>
            <person name="Jubin C."/>
            <person name="Canestro C."/>
            <person name="Bouquet J.M."/>
            <person name="Danks G."/>
            <person name="Poulain J."/>
            <person name="Campsteijn C."/>
            <person name="Adamski M."/>
            <person name="Cross I."/>
            <person name="Yadetie F."/>
            <person name="Muffato M."/>
            <person name="Louis A."/>
            <person name="Butcher S."/>
            <person name="Tsagkogeorga G."/>
            <person name="Konrad A."/>
            <person name="Singh S."/>
            <person name="Jensen M.F."/>
            <person name="Cong E.H."/>
            <person name="Eikeseth-Otteraa H."/>
            <person name="Noel B."/>
            <person name="Anthouard V."/>
            <person name="Porcel B.M."/>
            <person name="Kachouri-Lafond R."/>
            <person name="Nishino A."/>
            <person name="Ugolini M."/>
            <person name="Chourrout P."/>
            <person name="Nishida H."/>
            <person name="Aasland R."/>
            <person name="Huzurbazar S."/>
            <person name="Westhof E."/>
            <person name="Delsuc F."/>
            <person name="Lehrach H."/>
            <person name="Reinhardt R."/>
            <person name="Weissenbach J."/>
            <person name="Roy S.W."/>
            <person name="Artiguenave F."/>
            <person name="Postlethwait J.H."/>
            <person name="Manak J.R."/>
            <person name="Thompson E.M."/>
            <person name="Jaillon O."/>
            <person name="Du Pasquier L."/>
            <person name="Boudinot P."/>
            <person name="Liberles D.A."/>
            <person name="Volff J.N."/>
            <person name="Philippe H."/>
            <person name="Lenhard B."/>
            <person name="Roest Crollius H."/>
            <person name="Wincker P."/>
            <person name="Chourrout D."/>
        </authorList>
    </citation>
    <scope>NUCLEOTIDE SEQUENCE [LARGE SCALE GENOMIC DNA]</scope>
</reference>
<accession>E4XRX3</accession>
<comment type="catalytic activity">
    <reaction evidence="1">
        <text>Thiol-dependent hydrolysis of ester, thioester, amide, peptide and isopeptide bonds formed by the C-terminal Gly of ubiquitin (a 76-residue protein attached to proteins as an intracellular targeting signal).</text>
        <dbReference type="EC" id="3.4.19.12"/>
    </reaction>
</comment>
<dbReference type="GO" id="GO:0061578">
    <property type="term" value="F:K63-linked deubiquitinase activity"/>
    <property type="evidence" value="ECO:0007669"/>
    <property type="project" value="TreeGrafter"/>
</dbReference>
<dbReference type="SUPFAM" id="SSF54001">
    <property type="entry name" value="Cysteine proteinases"/>
    <property type="match status" value="1"/>
</dbReference>
<feature type="compositionally biased region" description="Polar residues" evidence="9">
    <location>
        <begin position="392"/>
        <end position="407"/>
    </location>
</feature>
<evidence type="ECO:0000313" key="11">
    <source>
        <dbReference type="EMBL" id="CBY12521.1"/>
    </source>
</evidence>
<dbReference type="InterPro" id="IPR003323">
    <property type="entry name" value="OTU_dom"/>
</dbReference>